<keyword evidence="20" id="KW-1185">Reference proteome</keyword>
<gene>
    <name evidence="19" type="ORF">DFH08DRAFT_115182</name>
</gene>
<evidence type="ECO:0000256" key="4">
    <source>
        <dbReference type="ARBA" id="ARBA00007983"/>
    </source>
</evidence>
<dbReference type="Gene3D" id="3.10.450.40">
    <property type="match status" value="2"/>
</dbReference>
<accession>A0AAD7A6Q5</accession>
<comment type="cofactor">
    <cofactor evidence="14">
        <name>Cu cation</name>
        <dbReference type="ChEBI" id="CHEBI:23378"/>
    </cofactor>
    <text evidence="14">Contains 1 topaquinone per subunit.</text>
</comment>
<dbReference type="PANTHER" id="PTHR10638">
    <property type="entry name" value="COPPER AMINE OXIDASE"/>
    <property type="match status" value="1"/>
</dbReference>
<dbReference type="GO" id="GO:0048038">
    <property type="term" value="F:quinone binding"/>
    <property type="evidence" value="ECO:0007669"/>
    <property type="project" value="InterPro"/>
</dbReference>
<dbReference type="Pfam" id="PF01179">
    <property type="entry name" value="Cu_amine_oxid"/>
    <property type="match status" value="1"/>
</dbReference>
<name>A0AAD7A6Q5_9AGAR</name>
<feature type="domain" description="Copper amine oxidase N3-terminal" evidence="18">
    <location>
        <begin position="114"/>
        <end position="207"/>
    </location>
</feature>
<feature type="active site" description="Proton acceptor" evidence="12">
    <location>
        <position position="348"/>
    </location>
</feature>
<dbReference type="InterPro" id="IPR000269">
    <property type="entry name" value="Cu_amine_oxidase"/>
</dbReference>
<dbReference type="PROSITE" id="PS01165">
    <property type="entry name" value="COPPER_AMINE_OXID_2"/>
    <property type="match status" value="1"/>
</dbReference>
<evidence type="ECO:0000256" key="15">
    <source>
        <dbReference type="SAM" id="MobiDB-lite"/>
    </source>
</evidence>
<evidence type="ECO:0000256" key="1">
    <source>
        <dbReference type="ARBA" id="ARBA00001935"/>
    </source>
</evidence>
<dbReference type="Pfam" id="PF02727">
    <property type="entry name" value="Cu_amine_oxidN2"/>
    <property type="match status" value="1"/>
</dbReference>
<dbReference type="FunFam" id="2.70.98.20:FF:000006">
    <property type="entry name" value="Amine oxidase"/>
    <property type="match status" value="1"/>
</dbReference>
<feature type="domain" description="Copper amine oxidase catalytic" evidence="16">
    <location>
        <begin position="271"/>
        <end position="684"/>
    </location>
</feature>
<dbReference type="PROSITE" id="PS01164">
    <property type="entry name" value="COPPER_AMINE_OXID_1"/>
    <property type="match status" value="1"/>
</dbReference>
<keyword evidence="9 14" id="KW-0186">Copper</keyword>
<dbReference type="Proteomes" id="UP001218218">
    <property type="component" value="Unassembled WGS sequence"/>
</dbReference>
<evidence type="ECO:0000256" key="10">
    <source>
        <dbReference type="ARBA" id="ARBA00023211"/>
    </source>
</evidence>
<dbReference type="InterPro" id="IPR016182">
    <property type="entry name" value="Cu_amine_oxidase_N-reg"/>
</dbReference>
<feature type="domain" description="Copper amine oxidase N2-terminal" evidence="17">
    <location>
        <begin position="7"/>
        <end position="62"/>
    </location>
</feature>
<comment type="cofactor">
    <cofactor evidence="1">
        <name>Cu cation</name>
        <dbReference type="ChEBI" id="CHEBI:23378"/>
    </cofactor>
</comment>
<evidence type="ECO:0000256" key="11">
    <source>
        <dbReference type="ARBA" id="ARBA00048032"/>
    </source>
</evidence>
<comment type="caution">
    <text evidence="19">The sequence shown here is derived from an EMBL/GenBank/DDBJ whole genome shotgun (WGS) entry which is preliminary data.</text>
</comment>
<evidence type="ECO:0000256" key="2">
    <source>
        <dbReference type="ARBA" id="ARBA00001936"/>
    </source>
</evidence>
<dbReference type="SUPFAM" id="SSF49998">
    <property type="entry name" value="Amine oxidase catalytic domain"/>
    <property type="match status" value="1"/>
</dbReference>
<keyword evidence="6 14" id="KW-0479">Metal-binding</keyword>
<comment type="PTM">
    <text evidence="13 14">Topaquinone (TPQ) is generated by copper-dependent autoxidation of a specific tyrosyl residue.</text>
</comment>
<feature type="region of interest" description="Disordered" evidence="15">
    <location>
        <begin position="686"/>
        <end position="707"/>
    </location>
</feature>
<dbReference type="Gene3D" id="2.70.98.20">
    <property type="entry name" value="Copper amine oxidase, catalytic domain"/>
    <property type="match status" value="1"/>
</dbReference>
<comment type="subunit">
    <text evidence="5">Homodimer.</text>
</comment>
<proteinExistence type="inferred from homology"/>
<evidence type="ECO:0000259" key="17">
    <source>
        <dbReference type="Pfam" id="PF02727"/>
    </source>
</evidence>
<dbReference type="InterPro" id="IPR049947">
    <property type="entry name" value="Cu_Am_Ox_Cu-bd"/>
</dbReference>
<evidence type="ECO:0000256" key="5">
    <source>
        <dbReference type="ARBA" id="ARBA00011738"/>
    </source>
</evidence>
<evidence type="ECO:0000313" key="20">
    <source>
        <dbReference type="Proteomes" id="UP001218218"/>
    </source>
</evidence>
<dbReference type="SUPFAM" id="SSF54416">
    <property type="entry name" value="Amine oxidase N-terminal region"/>
    <property type="match status" value="2"/>
</dbReference>
<dbReference type="InterPro" id="IPR015798">
    <property type="entry name" value="Cu_amine_oxidase_C"/>
</dbReference>
<sequence length="707" mass="79259">MSSSAWHPLDPLTPAEISAVCLALRKHIATETDIKAIKFMTCYLLPPPKKAVLAFLGIPLAPGAKPEAPFPITRKAEVDIIDIVKGRSYNAILSFQEDLWKLDTFELLEEGLQPLISIEELVNCDNVVRNDPLVLQLAKDVGVTPEEIFCEGWSIGYDDRFPPTQRLQQGLLFARFSRHDNLYAHPMDFIAVFDSNAEKVLHIDVAPHYKSTPNGPKLSAPSTETPTVEGDQFAYSQRDRIPPPRRSFDFLPDLMTATQKDFKLREDLKPLHIVQPEGVSFKLNGAQLEWQNWKMHVGFSHREGLALSTITYNDHGEVRPVLYRLSLAEMVVPYGAPEHPHPRKFAFDSGEYGMGVTANELSLGCDCLGQIHYLPGAFVKHDGTPRVVQNCICIHEEDAGVLWKHTDFRPGGRSQTVRRRRLVVSMVCTLSNYEYIFNYMFYQDGSIEMEIRLTGILQVYVAADGEQTPYGTIVAPNVNAHYHQHIFCVRFDPMVDGLQNSVVETDIMPLPHPTGSAENFAGNAFIATDTVLKTESGRDYEAGKERRWRIVNPARQHYSTGKDVGYALAIKGAAVQLMTQPDGWVGRRAPFTTKPIWVCRDVEGTKGGRMWPVGKYVPQTKEAPEDSLGSWVKGEKSIEKEDILVYVTIGVTHIPRPEDWPVMPVEHLNIAFKPVSFFELNPSMDVPGQARDPHSVPAFPSAPQTCH</sequence>
<evidence type="ECO:0000256" key="3">
    <source>
        <dbReference type="ARBA" id="ARBA00001947"/>
    </source>
</evidence>
<evidence type="ECO:0000256" key="12">
    <source>
        <dbReference type="PIRSR" id="PIRSR600269-50"/>
    </source>
</evidence>
<evidence type="ECO:0000256" key="6">
    <source>
        <dbReference type="ARBA" id="ARBA00022723"/>
    </source>
</evidence>
<dbReference type="InterPro" id="IPR036460">
    <property type="entry name" value="Cu_amine_oxidase_C_sf"/>
</dbReference>
<comment type="catalytic activity">
    <reaction evidence="11">
        <text>a primary methyl amine + O2 + H2O = an aldehyde + H2O2 + NH4(+)</text>
        <dbReference type="Rhea" id="RHEA:16153"/>
        <dbReference type="ChEBI" id="CHEBI:15377"/>
        <dbReference type="ChEBI" id="CHEBI:15379"/>
        <dbReference type="ChEBI" id="CHEBI:16240"/>
        <dbReference type="ChEBI" id="CHEBI:17478"/>
        <dbReference type="ChEBI" id="CHEBI:28938"/>
        <dbReference type="ChEBI" id="CHEBI:228804"/>
        <dbReference type="EC" id="1.4.3.21"/>
    </reaction>
</comment>
<keyword evidence="7 12" id="KW-0801">TPQ</keyword>
<comment type="cofactor">
    <cofactor evidence="3">
        <name>Zn(2+)</name>
        <dbReference type="ChEBI" id="CHEBI:29105"/>
    </cofactor>
</comment>
<dbReference type="AlphaFoldDB" id="A0AAD7A6Q5"/>
<dbReference type="GO" id="GO:0009308">
    <property type="term" value="P:amine metabolic process"/>
    <property type="evidence" value="ECO:0007669"/>
    <property type="project" value="UniProtKB-UniRule"/>
</dbReference>
<evidence type="ECO:0000256" key="13">
    <source>
        <dbReference type="PIRSR" id="PIRSR600269-51"/>
    </source>
</evidence>
<evidence type="ECO:0000256" key="9">
    <source>
        <dbReference type="ARBA" id="ARBA00023008"/>
    </source>
</evidence>
<keyword evidence="10" id="KW-0464">Manganese</keyword>
<feature type="modified residue" description="2',4',5'-topaquinone" evidence="13">
    <location>
        <position position="433"/>
    </location>
</feature>
<evidence type="ECO:0000259" key="16">
    <source>
        <dbReference type="Pfam" id="PF01179"/>
    </source>
</evidence>
<dbReference type="PANTHER" id="PTHR10638:SF86">
    <property type="entry name" value="COPPER AMINE OXIDASE 1-RELATED"/>
    <property type="match status" value="1"/>
</dbReference>
<evidence type="ECO:0000256" key="7">
    <source>
        <dbReference type="ARBA" id="ARBA00022772"/>
    </source>
</evidence>
<evidence type="ECO:0000259" key="18">
    <source>
        <dbReference type="Pfam" id="PF02728"/>
    </source>
</evidence>
<dbReference type="Pfam" id="PF02728">
    <property type="entry name" value="Cu_amine_oxidN3"/>
    <property type="match status" value="1"/>
</dbReference>
<dbReference type="EC" id="1.4.3.-" evidence="14"/>
<protein>
    <recommendedName>
        <fullName evidence="14">Amine oxidase</fullName>
        <ecNumber evidence="14">1.4.3.-</ecNumber>
    </recommendedName>
</protein>
<keyword evidence="8 14" id="KW-0560">Oxidoreductase</keyword>
<evidence type="ECO:0000313" key="19">
    <source>
        <dbReference type="EMBL" id="KAJ7350681.1"/>
    </source>
</evidence>
<dbReference type="InterPro" id="IPR049948">
    <property type="entry name" value="Cu_Am_ox_TPQ-bd"/>
</dbReference>
<dbReference type="EMBL" id="JARIHO010000014">
    <property type="protein sequence ID" value="KAJ7350681.1"/>
    <property type="molecule type" value="Genomic_DNA"/>
</dbReference>
<comment type="similarity">
    <text evidence="4 14">Belongs to the copper/topaquinone oxidase family.</text>
</comment>
<dbReference type="GO" id="GO:0005507">
    <property type="term" value="F:copper ion binding"/>
    <property type="evidence" value="ECO:0007669"/>
    <property type="project" value="InterPro"/>
</dbReference>
<dbReference type="GO" id="GO:0008131">
    <property type="term" value="F:primary methylamine oxidase activity"/>
    <property type="evidence" value="ECO:0007669"/>
    <property type="project" value="UniProtKB-EC"/>
</dbReference>
<dbReference type="InterPro" id="IPR015800">
    <property type="entry name" value="Cu_amine_oxidase_N2"/>
</dbReference>
<reference evidence="19" key="1">
    <citation type="submission" date="2023-03" db="EMBL/GenBank/DDBJ databases">
        <title>Massive genome expansion in bonnet fungi (Mycena s.s.) driven by repeated elements and novel gene families across ecological guilds.</title>
        <authorList>
            <consortium name="Lawrence Berkeley National Laboratory"/>
            <person name="Harder C.B."/>
            <person name="Miyauchi S."/>
            <person name="Viragh M."/>
            <person name="Kuo A."/>
            <person name="Thoen E."/>
            <person name="Andreopoulos B."/>
            <person name="Lu D."/>
            <person name="Skrede I."/>
            <person name="Drula E."/>
            <person name="Henrissat B."/>
            <person name="Morin E."/>
            <person name="Kohler A."/>
            <person name="Barry K."/>
            <person name="LaButti K."/>
            <person name="Morin E."/>
            <person name="Salamov A."/>
            <person name="Lipzen A."/>
            <person name="Mereny Z."/>
            <person name="Hegedus B."/>
            <person name="Baldrian P."/>
            <person name="Stursova M."/>
            <person name="Weitz H."/>
            <person name="Taylor A."/>
            <person name="Grigoriev I.V."/>
            <person name="Nagy L.G."/>
            <person name="Martin F."/>
            <person name="Kauserud H."/>
        </authorList>
    </citation>
    <scope>NUCLEOTIDE SEQUENCE</scope>
    <source>
        <strain evidence="19">CBHHK002</strain>
    </source>
</reference>
<evidence type="ECO:0000256" key="8">
    <source>
        <dbReference type="ARBA" id="ARBA00023002"/>
    </source>
</evidence>
<organism evidence="19 20">
    <name type="scientific">Mycena albidolilacea</name>
    <dbReference type="NCBI Taxonomy" id="1033008"/>
    <lineage>
        <taxon>Eukaryota</taxon>
        <taxon>Fungi</taxon>
        <taxon>Dikarya</taxon>
        <taxon>Basidiomycota</taxon>
        <taxon>Agaricomycotina</taxon>
        <taxon>Agaricomycetes</taxon>
        <taxon>Agaricomycetidae</taxon>
        <taxon>Agaricales</taxon>
        <taxon>Marasmiineae</taxon>
        <taxon>Mycenaceae</taxon>
        <taxon>Mycena</taxon>
    </lineage>
</organism>
<dbReference type="InterPro" id="IPR015802">
    <property type="entry name" value="Cu_amine_oxidase_N3"/>
</dbReference>
<comment type="cofactor">
    <cofactor evidence="2">
        <name>Mn(2+)</name>
        <dbReference type="ChEBI" id="CHEBI:29035"/>
    </cofactor>
</comment>
<feature type="active site" description="Schiff-base intermediate with substrate; via topaquinone" evidence="12">
    <location>
        <position position="433"/>
    </location>
</feature>
<evidence type="ECO:0000256" key="14">
    <source>
        <dbReference type="RuleBase" id="RU000672"/>
    </source>
</evidence>